<feature type="compositionally biased region" description="Basic and acidic residues" evidence="1">
    <location>
        <begin position="23"/>
        <end position="33"/>
    </location>
</feature>
<reference evidence="3 4" key="1">
    <citation type="submission" date="2020-07" db="EMBL/GenBank/DDBJ databases">
        <title>Sequencing the genomes of 1000 actinobacteria strains.</title>
        <authorList>
            <person name="Klenk H.-P."/>
        </authorList>
    </citation>
    <scope>NUCLEOTIDE SEQUENCE [LARGE SCALE GENOMIC DNA]</scope>
    <source>
        <strain evidence="3 4">DSM 26341</strain>
    </source>
</reference>
<feature type="region of interest" description="Disordered" evidence="1">
    <location>
        <begin position="50"/>
        <end position="101"/>
    </location>
</feature>
<dbReference type="RefSeq" id="WP_179428417.1">
    <property type="nucleotide sequence ID" value="NZ_JACBZP010000001.1"/>
</dbReference>
<gene>
    <name evidence="3" type="ORF">BJY26_002324</name>
</gene>
<evidence type="ECO:0000256" key="2">
    <source>
        <dbReference type="SAM" id="Phobius"/>
    </source>
</evidence>
<dbReference type="AlphaFoldDB" id="A0A7Z0D384"/>
<dbReference type="Proteomes" id="UP000539111">
    <property type="component" value="Unassembled WGS sequence"/>
</dbReference>
<accession>A0A7Z0D384</accession>
<name>A0A7Z0D384_9MICO</name>
<evidence type="ECO:0000313" key="4">
    <source>
        <dbReference type="Proteomes" id="UP000539111"/>
    </source>
</evidence>
<comment type="caution">
    <text evidence="3">The sequence shown here is derived from an EMBL/GenBank/DDBJ whole genome shotgun (WGS) entry which is preliminary data.</text>
</comment>
<evidence type="ECO:0000313" key="3">
    <source>
        <dbReference type="EMBL" id="NYI68018.1"/>
    </source>
</evidence>
<feature type="transmembrane region" description="Helical" evidence="2">
    <location>
        <begin position="156"/>
        <end position="177"/>
    </location>
</feature>
<evidence type="ECO:0000256" key="1">
    <source>
        <dbReference type="SAM" id="MobiDB-lite"/>
    </source>
</evidence>
<keyword evidence="2" id="KW-0812">Transmembrane</keyword>
<keyword evidence="2" id="KW-0472">Membrane</keyword>
<protein>
    <submittedName>
        <fullName evidence="3">Uncharacterized protein</fullName>
    </submittedName>
</protein>
<organism evidence="3 4">
    <name type="scientific">Spelaeicoccus albus</name>
    <dbReference type="NCBI Taxonomy" id="1280376"/>
    <lineage>
        <taxon>Bacteria</taxon>
        <taxon>Bacillati</taxon>
        <taxon>Actinomycetota</taxon>
        <taxon>Actinomycetes</taxon>
        <taxon>Micrococcales</taxon>
        <taxon>Brevibacteriaceae</taxon>
        <taxon>Spelaeicoccus</taxon>
    </lineage>
</organism>
<feature type="transmembrane region" description="Helical" evidence="2">
    <location>
        <begin position="189"/>
        <end position="213"/>
    </location>
</feature>
<keyword evidence="2" id="KW-1133">Transmembrane helix</keyword>
<dbReference type="InterPro" id="IPR046231">
    <property type="entry name" value="DUF6264"/>
</dbReference>
<feature type="compositionally biased region" description="Polar residues" evidence="1">
    <location>
        <begin position="74"/>
        <end position="85"/>
    </location>
</feature>
<dbReference type="EMBL" id="JACBZP010000001">
    <property type="protein sequence ID" value="NYI68018.1"/>
    <property type="molecule type" value="Genomic_DNA"/>
</dbReference>
<sequence>MTPTNEANEANARPKYGLYATPEEQRASIKEPDKYFDEFQAAALGGGGVDASAAAAPTSMGSQTDARRTDAARTGSSQARNSQAHNAAAGKPAPTQSTHAADGFAHHPVDRVTTFILLAIGLFFSVAIVPGMLHPADAINASYQQFGLGSYEATGVTKVVGVGIAFFYIVGWLYAAFSSMARLRKGRYAWWIPAVTGVVVWILTMIGFAVLMLTDPSFMSYATSGK</sequence>
<proteinExistence type="predicted"/>
<feature type="region of interest" description="Disordered" evidence="1">
    <location>
        <begin position="1"/>
        <end position="33"/>
    </location>
</feature>
<dbReference type="Pfam" id="PF19779">
    <property type="entry name" value="DUF6264"/>
    <property type="match status" value="1"/>
</dbReference>
<keyword evidence="4" id="KW-1185">Reference proteome</keyword>
<feature type="transmembrane region" description="Helical" evidence="2">
    <location>
        <begin position="115"/>
        <end position="136"/>
    </location>
</feature>